<evidence type="ECO:0000313" key="12">
    <source>
        <dbReference type="EMBL" id="KYG32425.1"/>
    </source>
</evidence>
<keyword evidence="3" id="KW-0813">Transport</keyword>
<keyword evidence="4" id="KW-0050">Antiport</keyword>
<dbReference type="GO" id="GO:0016020">
    <property type="term" value="C:membrane"/>
    <property type="evidence" value="ECO:0007669"/>
    <property type="project" value="UniProtKB-SubCell"/>
</dbReference>
<evidence type="ECO:0000313" key="13">
    <source>
        <dbReference type="Proteomes" id="UP000075806"/>
    </source>
</evidence>
<reference evidence="12" key="1">
    <citation type="submission" date="2016-02" db="EMBL/GenBank/DDBJ databases">
        <title>Genome sequence of Bacillus trypoxylicola KCTC 13244(T).</title>
        <authorList>
            <person name="Jeong H."/>
            <person name="Park S.-H."/>
            <person name="Choi S.-K."/>
        </authorList>
    </citation>
    <scope>NUCLEOTIDE SEQUENCE [LARGE SCALE GENOMIC DNA]</scope>
    <source>
        <strain evidence="12">KCTC 13244</strain>
    </source>
</reference>
<evidence type="ECO:0000256" key="7">
    <source>
        <dbReference type="ARBA" id="ARBA00023065"/>
    </source>
</evidence>
<dbReference type="Proteomes" id="UP000075806">
    <property type="component" value="Unassembled WGS sequence"/>
</dbReference>
<comment type="subcellular location">
    <subcellularLocation>
        <location evidence="1">Membrane</location>
        <topology evidence="1">Multi-pass membrane protein</topology>
    </subcellularLocation>
</comment>
<protein>
    <submittedName>
        <fullName evidence="12">Sodium:proton exchanger</fullName>
    </submittedName>
</protein>
<name>A0A162EF50_9BACI</name>
<evidence type="ECO:0000256" key="9">
    <source>
        <dbReference type="SAM" id="Phobius"/>
    </source>
</evidence>
<feature type="transmembrane region" description="Helical" evidence="9">
    <location>
        <begin position="35"/>
        <end position="53"/>
    </location>
</feature>
<dbReference type="Pfam" id="PF00582">
    <property type="entry name" value="Usp"/>
    <property type="match status" value="1"/>
</dbReference>
<keyword evidence="8 9" id="KW-0472">Membrane</keyword>
<dbReference type="OrthoDB" id="9793589at2"/>
<keyword evidence="6 9" id="KW-1133">Transmembrane helix</keyword>
<dbReference type="Gene3D" id="3.40.50.620">
    <property type="entry name" value="HUPs"/>
    <property type="match status" value="1"/>
</dbReference>
<feature type="transmembrane region" description="Helical" evidence="9">
    <location>
        <begin position="267"/>
        <end position="285"/>
    </location>
</feature>
<evidence type="ECO:0000256" key="8">
    <source>
        <dbReference type="ARBA" id="ARBA00023136"/>
    </source>
</evidence>
<accession>A0A162EF50</accession>
<proteinExistence type="inferred from homology"/>
<feature type="transmembrane region" description="Helical" evidence="9">
    <location>
        <begin position="359"/>
        <end position="379"/>
    </location>
</feature>
<keyword evidence="5 9" id="KW-0812">Transmembrane</keyword>
<evidence type="ECO:0000259" key="10">
    <source>
        <dbReference type="Pfam" id="PF00582"/>
    </source>
</evidence>
<gene>
    <name evidence="12" type="ORF">AZF04_06610</name>
</gene>
<evidence type="ECO:0000256" key="1">
    <source>
        <dbReference type="ARBA" id="ARBA00004141"/>
    </source>
</evidence>
<dbReference type="Pfam" id="PF00999">
    <property type="entry name" value="Na_H_Exchanger"/>
    <property type="match status" value="1"/>
</dbReference>
<feature type="transmembrane region" description="Helical" evidence="9">
    <location>
        <begin position="118"/>
        <end position="137"/>
    </location>
</feature>
<dbReference type="InterPro" id="IPR006153">
    <property type="entry name" value="Cation/H_exchanger_TM"/>
</dbReference>
<feature type="transmembrane region" description="Helical" evidence="9">
    <location>
        <begin position="90"/>
        <end position="112"/>
    </location>
</feature>
<feature type="transmembrane region" description="Helical" evidence="9">
    <location>
        <begin position="59"/>
        <end position="78"/>
    </location>
</feature>
<dbReference type="InterPro" id="IPR006016">
    <property type="entry name" value="UspA"/>
</dbReference>
<feature type="transmembrane region" description="Helical" evidence="9">
    <location>
        <begin position="220"/>
        <end position="246"/>
    </location>
</feature>
<feature type="transmembrane region" description="Helical" evidence="9">
    <location>
        <begin position="297"/>
        <end position="318"/>
    </location>
</feature>
<dbReference type="AlphaFoldDB" id="A0A162EF50"/>
<evidence type="ECO:0000256" key="6">
    <source>
        <dbReference type="ARBA" id="ARBA00022989"/>
    </source>
</evidence>
<evidence type="ECO:0000256" key="5">
    <source>
        <dbReference type="ARBA" id="ARBA00022692"/>
    </source>
</evidence>
<sequence length="682" mass="74474">MLNQPITDPVLIFAITMLIFLIAPLLMAKLRMTGIIGLILAGLIVGPNGLGLLERDQTILLLSTVGLLFIFFIAGLEMDLDGFKKNRHSSLTFGTLSFIVPFILGSVASYFIGYPLLAAILIGSIIGSHTLLAFPIASRLGVSKNRAVTTTVGGTMITDTAAFLILAIVAGAANGIINAEFWITMIVSLIVYVLAVFLIIPRLSRFFFRTLGSEGNSEFAFVMTVLFITAFGASLAGIEPIIGGFLAGLAMNRFIVEHGTLMNRIKFVGNSIFIPFFLLSVGMLVDLKVLFTEVQTWKVAAIVVTFVILGKFLAAYITGKFYGYSKAEKILMFGLTVPQAAATLAATLVGYDLGLLDEAVVNAMIIKILITCLIGPYLVEKYSKVIAFLEEQKPQKSSATPERLMVPVANPKTLPSLLDLAFIVRGTSKEPLYALSVAQSGEGTSDSLARAEKVLNHAVSYGAGAEIPVQTLTRVDQSISAGMMRAMEETRITTAVIGWNGKLSTPQRIFGGVLDHLLEHTRQTVLVTKLESPINTMKRLVVIVPSGFTHKPGFYTAIDMIKTLSRELGIPIHYMIINDDIEWYKKAYRTSKANTTITFEKFDSWGVFHKEISLLKRDDLIFLLSARRGTLAWNPNLEDAPRLLAKNTVLSFIVLYPPEDEHVDTRGTKGMEVPKAVLGSYE</sequence>
<evidence type="ECO:0000256" key="3">
    <source>
        <dbReference type="ARBA" id="ARBA00022448"/>
    </source>
</evidence>
<dbReference type="PANTHER" id="PTHR43562">
    <property type="entry name" value="NAPA-TYPE SODIUM/HYDROGEN ANTIPORTER"/>
    <property type="match status" value="1"/>
</dbReference>
<dbReference type="STRING" id="519424.AZF04_06610"/>
<comment type="caution">
    <text evidence="12">The sequence shown here is derived from an EMBL/GenBank/DDBJ whole genome shotgun (WGS) entry which is preliminary data.</text>
</comment>
<keyword evidence="13" id="KW-1185">Reference proteome</keyword>
<dbReference type="Gene3D" id="1.20.1530.20">
    <property type="match status" value="1"/>
</dbReference>
<feature type="transmembrane region" description="Helical" evidence="9">
    <location>
        <begin position="330"/>
        <end position="353"/>
    </location>
</feature>
<dbReference type="GO" id="GO:0015297">
    <property type="term" value="F:antiporter activity"/>
    <property type="evidence" value="ECO:0007669"/>
    <property type="project" value="UniProtKB-KW"/>
</dbReference>
<comment type="similarity">
    <text evidence="2">Belongs to the monovalent cation:proton antiporter 2 (CPA2) transporter (TC 2.A.37) family.</text>
</comment>
<feature type="transmembrane region" description="Helical" evidence="9">
    <location>
        <begin position="181"/>
        <end position="200"/>
    </location>
</feature>
<evidence type="ECO:0000259" key="11">
    <source>
        <dbReference type="Pfam" id="PF00999"/>
    </source>
</evidence>
<keyword evidence="7" id="KW-0406">Ion transport</keyword>
<dbReference type="InterPro" id="IPR014729">
    <property type="entry name" value="Rossmann-like_a/b/a_fold"/>
</dbReference>
<evidence type="ECO:0000256" key="4">
    <source>
        <dbReference type="ARBA" id="ARBA00022449"/>
    </source>
</evidence>
<dbReference type="RefSeq" id="WP_061948682.1">
    <property type="nucleotide sequence ID" value="NZ_LTAO01000012.1"/>
</dbReference>
<organism evidence="12 13">
    <name type="scientific">Alkalihalobacillus trypoxylicola</name>
    <dbReference type="NCBI Taxonomy" id="519424"/>
    <lineage>
        <taxon>Bacteria</taxon>
        <taxon>Bacillati</taxon>
        <taxon>Bacillota</taxon>
        <taxon>Bacilli</taxon>
        <taxon>Bacillales</taxon>
        <taxon>Bacillaceae</taxon>
        <taxon>Alkalihalobacillus</taxon>
    </lineage>
</organism>
<dbReference type="InterPro" id="IPR038770">
    <property type="entry name" value="Na+/solute_symporter_sf"/>
</dbReference>
<feature type="transmembrane region" description="Helical" evidence="9">
    <location>
        <begin position="6"/>
        <end position="28"/>
    </location>
</feature>
<dbReference type="SUPFAM" id="SSF52402">
    <property type="entry name" value="Adenine nucleotide alpha hydrolases-like"/>
    <property type="match status" value="1"/>
</dbReference>
<dbReference type="EMBL" id="LTAO01000012">
    <property type="protein sequence ID" value="KYG32425.1"/>
    <property type="molecule type" value="Genomic_DNA"/>
</dbReference>
<dbReference type="PANTHER" id="PTHR43562:SF4">
    <property type="entry name" value="NA(+)_H(+) ANTIPORTER NHAS5"/>
    <property type="match status" value="1"/>
</dbReference>
<evidence type="ECO:0000256" key="2">
    <source>
        <dbReference type="ARBA" id="ARBA00005551"/>
    </source>
</evidence>
<feature type="domain" description="Cation/H+ exchanger transmembrane" evidence="11">
    <location>
        <begin position="18"/>
        <end position="378"/>
    </location>
</feature>
<feature type="domain" description="UspA" evidence="10">
    <location>
        <begin position="403"/>
        <end position="529"/>
    </location>
</feature>
<dbReference type="GO" id="GO:1902600">
    <property type="term" value="P:proton transmembrane transport"/>
    <property type="evidence" value="ECO:0007669"/>
    <property type="project" value="InterPro"/>
</dbReference>